<proteinExistence type="predicted"/>
<organism evidence="1 2">
    <name type="scientific">Hypoxylon rubiginosum</name>
    <dbReference type="NCBI Taxonomy" id="110542"/>
    <lineage>
        <taxon>Eukaryota</taxon>
        <taxon>Fungi</taxon>
        <taxon>Dikarya</taxon>
        <taxon>Ascomycota</taxon>
        <taxon>Pezizomycotina</taxon>
        <taxon>Sordariomycetes</taxon>
        <taxon>Xylariomycetidae</taxon>
        <taxon>Xylariales</taxon>
        <taxon>Hypoxylaceae</taxon>
        <taxon>Hypoxylon</taxon>
    </lineage>
</organism>
<name>A0ACC0D1M4_9PEZI</name>
<keyword evidence="2" id="KW-1185">Reference proteome</keyword>
<sequence>MVDASGLHPRSRSTPKYWSDMQGQAWPDVYFGRDFPLVLRTYFQYKAAITSNSIWGEIQNSAGDLVEQLDTLYDVENSFILFLCHGLGAFIVLQSKALSKLGSDLWKFKCSKSNTALVFFGTPLAYQNQSAFKKLLRACAAIEFDLPDKVENPTAEDLEILTNVVKYAEKRELQVICVYEERKGSLLGRGASSFLIGSTSKYPIGQQSMKIKEAQYVPVDQDHLHCAYWNETVYNHISVLLKRYIRPPINHITQTDPTDASKDTQQTSIDVKSRPNRRMRSNLPIQSKLSPDGPTLPPPLLEFPQNEYFVGRRDVLDHITNRLVKKGSDKESSRPHAFALHAPPGYGKTQVARQFAEEHMGHFKSILWLFADSEYKILDGYAAHAVYLGLATRSASAKEAKDVLLDWYRKTDLPWLVIFDNAIDQKMINDWWPHGPAGAILITTMDPVFSSNNVAGYGAKLDELDSESCITMVLTQITEPAKGQNQQEAEREARKLTERLGNLPLAIQSAVGSINESARTLAHWNRRANTERILEPAHQFNFNYAPYHKGLLEAFSSRILSLKDSSKSLLDVLSTFDPDQIPEQLIDQESPAEDLGNISFVAELDDCILQLCKGVLLRGVRHATGDSSYGNMKDTSYFYMNRQLLDFVRIQMSDEDRQAAFEAASTLLSLAIGIRNYPQNDDSAHGSKSDATSNQEYVSMYLPHISSLRNFYQDCCDRNGKGALRVPIHFLKVLVRSSGLCYDVSYFKVGLEHVMTGIEIREQVERRAISIVNGTDAEVAKVWRDLYHNRACIETGLGYFQSSLESFSEYNRLCDSSSDVTKEENRKDIALEELKELYRDHNAHRVS</sequence>
<evidence type="ECO:0000313" key="2">
    <source>
        <dbReference type="Proteomes" id="UP001497680"/>
    </source>
</evidence>
<gene>
    <name evidence="1" type="ORF">F4821DRAFT_259775</name>
</gene>
<accession>A0ACC0D1M4</accession>
<protein>
    <submittedName>
        <fullName evidence="1">Uncharacterized protein</fullName>
    </submittedName>
</protein>
<reference evidence="1 2" key="1">
    <citation type="journal article" date="2022" name="New Phytol.">
        <title>Ecological generalism drives hyperdiversity of secondary metabolite gene clusters in xylarialean endophytes.</title>
        <authorList>
            <person name="Franco M.E.E."/>
            <person name="Wisecaver J.H."/>
            <person name="Arnold A.E."/>
            <person name="Ju Y.M."/>
            <person name="Slot J.C."/>
            <person name="Ahrendt S."/>
            <person name="Moore L.P."/>
            <person name="Eastman K.E."/>
            <person name="Scott K."/>
            <person name="Konkel Z."/>
            <person name="Mondo S.J."/>
            <person name="Kuo A."/>
            <person name="Hayes R.D."/>
            <person name="Haridas S."/>
            <person name="Andreopoulos B."/>
            <person name="Riley R."/>
            <person name="LaButti K."/>
            <person name="Pangilinan J."/>
            <person name="Lipzen A."/>
            <person name="Amirebrahimi M."/>
            <person name="Yan J."/>
            <person name="Adam C."/>
            <person name="Keymanesh K."/>
            <person name="Ng V."/>
            <person name="Louie K."/>
            <person name="Northen T."/>
            <person name="Drula E."/>
            <person name="Henrissat B."/>
            <person name="Hsieh H.M."/>
            <person name="Youens-Clark K."/>
            <person name="Lutzoni F."/>
            <person name="Miadlikowska J."/>
            <person name="Eastwood D.C."/>
            <person name="Hamelin R.C."/>
            <person name="Grigoriev I.V."/>
            <person name="U'Ren J.M."/>
        </authorList>
    </citation>
    <scope>NUCLEOTIDE SEQUENCE [LARGE SCALE GENOMIC DNA]</scope>
    <source>
        <strain evidence="1 2">ER1909</strain>
    </source>
</reference>
<comment type="caution">
    <text evidence="1">The sequence shown here is derived from an EMBL/GenBank/DDBJ whole genome shotgun (WGS) entry which is preliminary data.</text>
</comment>
<dbReference type="EMBL" id="MU394314">
    <property type="protein sequence ID" value="KAI6086538.1"/>
    <property type="molecule type" value="Genomic_DNA"/>
</dbReference>
<evidence type="ECO:0000313" key="1">
    <source>
        <dbReference type="EMBL" id="KAI6086538.1"/>
    </source>
</evidence>
<dbReference type="Proteomes" id="UP001497680">
    <property type="component" value="Unassembled WGS sequence"/>
</dbReference>